<gene>
    <name evidence="3" type="primary">LOC26534142</name>
</gene>
<reference evidence="3" key="2">
    <citation type="submission" date="2025-08" db="UniProtKB">
        <authorList>
            <consortium name="RefSeq"/>
        </authorList>
    </citation>
    <scope>IDENTIFICATION</scope>
    <source>
        <strain evidence="3">MV-25-SWS-2005</strain>
        <tissue evidence="3">Whole body</tissue>
    </source>
</reference>
<evidence type="ECO:0000313" key="2">
    <source>
        <dbReference type="Proteomes" id="UP000001819"/>
    </source>
</evidence>
<feature type="region of interest" description="Disordered" evidence="1">
    <location>
        <begin position="92"/>
        <end position="120"/>
    </location>
</feature>
<dbReference type="Proteomes" id="UP000001819">
    <property type="component" value="Chromosome 3"/>
</dbReference>
<sequence length="120" mass="13583">MSKMMNKIWTQFRGGCIVRGNLIKFNNSITSQIENDLKIEELLTERKHLETKTGTLTKQVRGLEVMVSDLTRAIKRIEFGKDMDLRIKVTAKKAPAEKGIESSPTSTSSPSNKKKITQCR</sequence>
<keyword evidence="2" id="KW-1185">Reference proteome</keyword>
<organism evidence="2 3">
    <name type="scientific">Drosophila pseudoobscura pseudoobscura</name>
    <name type="common">Fruit fly</name>
    <dbReference type="NCBI Taxonomy" id="46245"/>
    <lineage>
        <taxon>Eukaryota</taxon>
        <taxon>Metazoa</taxon>
        <taxon>Ecdysozoa</taxon>
        <taxon>Arthropoda</taxon>
        <taxon>Hexapoda</taxon>
        <taxon>Insecta</taxon>
        <taxon>Pterygota</taxon>
        <taxon>Neoptera</taxon>
        <taxon>Endopterygota</taxon>
        <taxon>Diptera</taxon>
        <taxon>Brachycera</taxon>
        <taxon>Muscomorpha</taxon>
        <taxon>Ephydroidea</taxon>
        <taxon>Drosophilidae</taxon>
        <taxon>Drosophila</taxon>
        <taxon>Sophophora</taxon>
    </lineage>
</organism>
<accession>A0A6I8VFF0</accession>
<protein>
    <submittedName>
        <fullName evidence="3">Uncharacterized protein isoform X1</fullName>
    </submittedName>
</protein>
<proteinExistence type="predicted"/>
<dbReference type="AlphaFoldDB" id="A0A6I8VFF0"/>
<evidence type="ECO:0000313" key="3">
    <source>
        <dbReference type="RefSeq" id="XP_015040003.2"/>
    </source>
</evidence>
<dbReference type="InParanoid" id="A0A6I8VFF0"/>
<feature type="compositionally biased region" description="Low complexity" evidence="1">
    <location>
        <begin position="102"/>
        <end position="111"/>
    </location>
</feature>
<reference evidence="2" key="1">
    <citation type="submission" date="2024-06" db="UniProtKB">
        <authorList>
            <consortium name="RefSeq"/>
        </authorList>
    </citation>
    <scope>NUCLEOTIDE SEQUENCE [LARGE SCALE GENOMIC DNA]</scope>
    <source>
        <strain evidence="2">MV2-25</strain>
    </source>
</reference>
<evidence type="ECO:0000256" key="1">
    <source>
        <dbReference type="SAM" id="MobiDB-lite"/>
    </source>
</evidence>
<dbReference type="RefSeq" id="XP_015040003.2">
    <property type="nucleotide sequence ID" value="XM_015184517.2"/>
</dbReference>
<name>A0A6I8VFF0_DROPS</name>
<dbReference type="KEGG" id="dpo:26534142"/>